<sequence>MNQFQPLAADDPRRLGAYDIVARLGEGGQGVVYLGKSDSGEQVAVKLLHHALVADADARTRFLREVAVAQRVARFCTAPVLHADLEGSRPYIVSEYVPGPSLRELVINEGPRRGAALERLAISTATALAAIHRAGILHRDFKPANVLMGPEGPVVIDFGIARALDSPGATATGMAMGTPSYLAPEQLSGAAVSEAADVFAWGVTMVFAATGKPAFGADSIPVVMNRILNEEPELGRMEGELAGLVAACLSKDPSQRPSADELILRLTGQPAPKAAIEPVTGQQLGVAGVPPAGPQPGTGPQAGAAHPGPWTQPTGPQPAATGQQHGTPPQTGPYGLPAAAAQNGPGQGASPMGTAPGTGSPHSGLQPGMAGPQNAMPGNGPHAGAPQGGTPYGGGHQGGPTSGPQAAASGMPGSGPFQGGAPGGPGGYSSPGAPGAPAQHGGHSGPGGPGRPPGGTAGPGGPGGSSRPGDRTPARQRRTLTLALSGAAAAALLVVAGAVVVQANSKQIPVVAVKDSSASTPGDGSGAGQPGEPPTTDQTPAPVVPTDTSEPVPTMDIEVPEETKKPKKQTKQPVAQVPTTPVETSQPRPQTTTKRAEPSPKPTKKKQTNTVDPETEPTSAPPPTSGPTTTVAPTSKPTKTYVPLKPNPYRATSLCGAGYKVVDSHALRNATIYLLYNSSAGKNCVVTLSRFVHPGKVQMNAILQVKGGSSASNPGRFTAYAGPIRLPAAKKCVIWGGQWAEQIWKSGWSHCG</sequence>
<evidence type="ECO:0000256" key="3">
    <source>
        <dbReference type="ARBA" id="ARBA00022777"/>
    </source>
</evidence>
<dbReference type="PANTHER" id="PTHR43289">
    <property type="entry name" value="MITOGEN-ACTIVATED PROTEIN KINASE KINASE KINASE 20-RELATED"/>
    <property type="match status" value="1"/>
</dbReference>
<name>A0A438MAW3_9ACTN</name>
<comment type="caution">
    <text evidence="7">The sequence shown here is derived from an EMBL/GenBank/DDBJ whole genome shotgun (WGS) entry which is preliminary data.</text>
</comment>
<feature type="compositionally biased region" description="Polar residues" evidence="5">
    <location>
        <begin position="578"/>
        <end position="593"/>
    </location>
</feature>
<dbReference type="InterPro" id="IPR008271">
    <property type="entry name" value="Ser/Thr_kinase_AS"/>
</dbReference>
<dbReference type="EMBL" id="SAUN01000001">
    <property type="protein sequence ID" value="RVX42856.1"/>
    <property type="molecule type" value="Genomic_DNA"/>
</dbReference>
<organism evidence="7 8">
    <name type="scientific">Nonomuraea polychroma</name>
    <dbReference type="NCBI Taxonomy" id="46176"/>
    <lineage>
        <taxon>Bacteria</taxon>
        <taxon>Bacillati</taxon>
        <taxon>Actinomycetota</taxon>
        <taxon>Actinomycetes</taxon>
        <taxon>Streptosporangiales</taxon>
        <taxon>Streptosporangiaceae</taxon>
        <taxon>Nonomuraea</taxon>
    </lineage>
</organism>
<protein>
    <submittedName>
        <fullName evidence="7">Serine/threonine protein kinase</fullName>
    </submittedName>
</protein>
<dbReference type="Proteomes" id="UP000284824">
    <property type="component" value="Unassembled WGS sequence"/>
</dbReference>
<evidence type="ECO:0000313" key="7">
    <source>
        <dbReference type="EMBL" id="RVX42856.1"/>
    </source>
</evidence>
<evidence type="ECO:0000313" key="8">
    <source>
        <dbReference type="Proteomes" id="UP000284824"/>
    </source>
</evidence>
<dbReference type="RefSeq" id="WP_206641676.1">
    <property type="nucleotide sequence ID" value="NZ_SAUN01000001.1"/>
</dbReference>
<dbReference type="PROSITE" id="PS00108">
    <property type="entry name" value="PROTEIN_KINASE_ST"/>
    <property type="match status" value="1"/>
</dbReference>
<evidence type="ECO:0000259" key="6">
    <source>
        <dbReference type="PROSITE" id="PS50011"/>
    </source>
</evidence>
<gene>
    <name evidence="7" type="ORF">EDD27_5521</name>
</gene>
<dbReference type="InterPro" id="IPR000719">
    <property type="entry name" value="Prot_kinase_dom"/>
</dbReference>
<feature type="compositionally biased region" description="Gly residues" evidence="5">
    <location>
        <begin position="412"/>
        <end position="429"/>
    </location>
</feature>
<evidence type="ECO:0000256" key="5">
    <source>
        <dbReference type="SAM" id="MobiDB-lite"/>
    </source>
</evidence>
<evidence type="ECO:0000256" key="4">
    <source>
        <dbReference type="ARBA" id="ARBA00022840"/>
    </source>
</evidence>
<feature type="compositionally biased region" description="Low complexity" evidence="5">
    <location>
        <begin position="430"/>
        <end position="441"/>
    </location>
</feature>
<feature type="region of interest" description="Disordered" evidence="5">
    <location>
        <begin position="514"/>
        <end position="644"/>
    </location>
</feature>
<dbReference type="CDD" id="cd14014">
    <property type="entry name" value="STKc_PknB_like"/>
    <property type="match status" value="1"/>
</dbReference>
<dbReference type="Gene3D" id="1.10.510.10">
    <property type="entry name" value="Transferase(Phosphotransferase) domain 1"/>
    <property type="match status" value="1"/>
</dbReference>
<evidence type="ECO:0000256" key="1">
    <source>
        <dbReference type="ARBA" id="ARBA00022679"/>
    </source>
</evidence>
<keyword evidence="7" id="KW-0723">Serine/threonine-protein kinase</keyword>
<feature type="domain" description="Protein kinase" evidence="6">
    <location>
        <begin position="18"/>
        <end position="272"/>
    </location>
</feature>
<accession>A0A438MAW3</accession>
<feature type="region of interest" description="Disordered" evidence="5">
    <location>
        <begin position="284"/>
        <end position="474"/>
    </location>
</feature>
<feature type="compositionally biased region" description="Gly residues" evidence="5">
    <location>
        <begin position="386"/>
        <end position="401"/>
    </location>
</feature>
<dbReference type="InterPro" id="IPR011009">
    <property type="entry name" value="Kinase-like_dom_sf"/>
</dbReference>
<dbReference type="Pfam" id="PF00069">
    <property type="entry name" value="Pkinase"/>
    <property type="match status" value="1"/>
</dbReference>
<keyword evidence="4" id="KW-0067">ATP-binding</keyword>
<keyword evidence="8" id="KW-1185">Reference proteome</keyword>
<keyword evidence="1" id="KW-0808">Transferase</keyword>
<keyword evidence="2" id="KW-0547">Nucleotide-binding</keyword>
<dbReference type="AlphaFoldDB" id="A0A438MAW3"/>
<feature type="compositionally biased region" description="Gly residues" evidence="5">
    <location>
        <begin position="442"/>
        <end position="466"/>
    </location>
</feature>
<proteinExistence type="predicted"/>
<dbReference type="SUPFAM" id="SSF56112">
    <property type="entry name" value="Protein kinase-like (PK-like)"/>
    <property type="match status" value="1"/>
</dbReference>
<dbReference type="Gene3D" id="3.30.200.20">
    <property type="entry name" value="Phosphorylase Kinase, domain 1"/>
    <property type="match status" value="1"/>
</dbReference>
<reference evidence="7 8" key="1">
    <citation type="submission" date="2019-01" db="EMBL/GenBank/DDBJ databases">
        <title>Sequencing the genomes of 1000 actinobacteria strains.</title>
        <authorList>
            <person name="Klenk H.-P."/>
        </authorList>
    </citation>
    <scope>NUCLEOTIDE SEQUENCE [LARGE SCALE GENOMIC DNA]</scope>
    <source>
        <strain evidence="7 8">DSM 43925</strain>
    </source>
</reference>
<dbReference type="PANTHER" id="PTHR43289:SF34">
    <property type="entry name" value="SERINE_THREONINE-PROTEIN KINASE YBDM-RELATED"/>
    <property type="match status" value="1"/>
</dbReference>
<feature type="compositionally biased region" description="Low complexity" evidence="5">
    <location>
        <begin position="335"/>
        <end position="344"/>
    </location>
</feature>
<dbReference type="GO" id="GO:0004674">
    <property type="term" value="F:protein serine/threonine kinase activity"/>
    <property type="evidence" value="ECO:0007669"/>
    <property type="project" value="UniProtKB-KW"/>
</dbReference>
<dbReference type="PROSITE" id="PS50011">
    <property type="entry name" value="PROTEIN_KINASE_DOM"/>
    <property type="match status" value="1"/>
</dbReference>
<dbReference type="GO" id="GO:0005524">
    <property type="term" value="F:ATP binding"/>
    <property type="evidence" value="ECO:0007669"/>
    <property type="project" value="UniProtKB-KW"/>
</dbReference>
<evidence type="ECO:0000256" key="2">
    <source>
        <dbReference type="ARBA" id="ARBA00022741"/>
    </source>
</evidence>
<keyword evidence="3 7" id="KW-0418">Kinase</keyword>
<feature type="compositionally biased region" description="Low complexity" evidence="5">
    <location>
        <begin position="298"/>
        <end position="324"/>
    </location>
</feature>